<dbReference type="STRING" id="1692.BMAGN_0499"/>
<reference evidence="1 2" key="1">
    <citation type="submission" date="2014-03" db="EMBL/GenBank/DDBJ databases">
        <title>Genomics of Bifidobacteria.</title>
        <authorList>
            <person name="Ventura M."/>
            <person name="Milani C."/>
            <person name="Lugli G.A."/>
        </authorList>
    </citation>
    <scope>NUCLEOTIDE SEQUENCE [LARGE SCALE GENOMIC DNA]</scope>
    <source>
        <strain evidence="1 2">LMG 11591</strain>
    </source>
</reference>
<keyword evidence="2" id="KW-1185">Reference proteome</keyword>
<gene>
    <name evidence="1" type="ORF">BMAGN_0499</name>
</gene>
<dbReference type="EMBL" id="JGZB01000003">
    <property type="protein sequence ID" value="KFI68632.1"/>
    <property type="molecule type" value="Genomic_DNA"/>
</dbReference>
<accession>A0A087BC82</accession>
<sequence length="112" mass="12468">MTHARSPENTKRMTRLLTQSFDSTSGPDQKLFYRALAFIRTMIQSAPEEFRVQPYALLAYALWWRGEGEAVTYARKALALDARCSLAVILMRAMTYGIGPASVGKPIVISPA</sequence>
<protein>
    <submittedName>
        <fullName evidence="1">Uncharacterized protein</fullName>
    </submittedName>
</protein>
<proteinExistence type="predicted"/>
<evidence type="ECO:0000313" key="1">
    <source>
        <dbReference type="EMBL" id="KFI68632.1"/>
    </source>
</evidence>
<comment type="caution">
    <text evidence="1">The sequence shown here is derived from an EMBL/GenBank/DDBJ whole genome shotgun (WGS) entry which is preliminary data.</text>
</comment>
<organism evidence="1 2">
    <name type="scientific">Bifidobacterium magnum</name>
    <dbReference type="NCBI Taxonomy" id="1692"/>
    <lineage>
        <taxon>Bacteria</taxon>
        <taxon>Bacillati</taxon>
        <taxon>Actinomycetota</taxon>
        <taxon>Actinomycetes</taxon>
        <taxon>Bifidobacteriales</taxon>
        <taxon>Bifidobacteriaceae</taxon>
        <taxon>Bifidobacterium</taxon>
    </lineage>
</organism>
<dbReference type="AlphaFoldDB" id="A0A087BC82"/>
<evidence type="ECO:0000313" key="2">
    <source>
        <dbReference type="Proteomes" id="UP000029052"/>
    </source>
</evidence>
<dbReference type="Proteomes" id="UP000029052">
    <property type="component" value="Unassembled WGS sequence"/>
</dbReference>
<name>A0A087BC82_9BIFI</name>